<feature type="transmembrane region" description="Helical" evidence="6">
    <location>
        <begin position="85"/>
        <end position="106"/>
    </location>
</feature>
<accession>A0ABN8TDL5</accession>
<dbReference type="Gene3D" id="3.30.70.270">
    <property type="match status" value="1"/>
</dbReference>
<dbReference type="InterPro" id="IPR050706">
    <property type="entry name" value="Cyclic-di-GMP_PDE-like"/>
</dbReference>
<dbReference type="InterPro" id="IPR000160">
    <property type="entry name" value="GGDEF_dom"/>
</dbReference>
<dbReference type="SMART" id="SM00267">
    <property type="entry name" value="GGDEF"/>
    <property type="match status" value="1"/>
</dbReference>
<proteinExistence type="predicted"/>
<feature type="transmembrane region" description="Helical" evidence="6">
    <location>
        <begin position="160"/>
        <end position="183"/>
    </location>
</feature>
<keyword evidence="9" id="KW-1185">Reference proteome</keyword>
<dbReference type="SUPFAM" id="SSF141868">
    <property type="entry name" value="EAL domain-like"/>
    <property type="match status" value="1"/>
</dbReference>
<keyword evidence="5 6" id="KW-0472">Membrane</keyword>
<evidence type="ECO:0000256" key="5">
    <source>
        <dbReference type="ARBA" id="ARBA00023136"/>
    </source>
</evidence>
<feature type="transmembrane region" description="Helical" evidence="6">
    <location>
        <begin position="118"/>
        <end position="140"/>
    </location>
</feature>
<feature type="transmembrane region" description="Helical" evidence="6">
    <location>
        <begin position="240"/>
        <end position="273"/>
    </location>
</feature>
<name>A0ABN8TDL5_9ENTR</name>
<evidence type="ECO:0000256" key="2">
    <source>
        <dbReference type="ARBA" id="ARBA00022475"/>
    </source>
</evidence>
<dbReference type="InterPro" id="IPR043128">
    <property type="entry name" value="Rev_trsase/Diguanyl_cyclase"/>
</dbReference>
<keyword evidence="2" id="KW-1003">Cell membrane</keyword>
<reference evidence="8" key="1">
    <citation type="submission" date="2022-05" db="EMBL/GenBank/DDBJ databases">
        <authorList>
            <person name="Blom J."/>
        </authorList>
    </citation>
    <scope>NUCLEOTIDE SEQUENCE</scope>
    <source>
        <strain evidence="8">Type strain: CPO20170097</strain>
    </source>
</reference>
<gene>
    <name evidence="8" type="ORF">FBBNIHIM_11300</name>
</gene>
<evidence type="ECO:0000256" key="4">
    <source>
        <dbReference type="ARBA" id="ARBA00022989"/>
    </source>
</evidence>
<dbReference type="EMBL" id="CALSBS010000008">
    <property type="protein sequence ID" value="CAH6659702.1"/>
    <property type="molecule type" value="Genomic_DNA"/>
</dbReference>
<keyword evidence="4 6" id="KW-1133">Transmembrane helix</keyword>
<feature type="transmembrane region" description="Helical" evidence="6">
    <location>
        <begin position="62"/>
        <end position="79"/>
    </location>
</feature>
<dbReference type="SUPFAM" id="SSF55073">
    <property type="entry name" value="Nucleotide cyclase"/>
    <property type="match status" value="1"/>
</dbReference>
<evidence type="ECO:0000256" key="3">
    <source>
        <dbReference type="ARBA" id="ARBA00022692"/>
    </source>
</evidence>
<feature type="transmembrane region" description="Helical" evidence="6">
    <location>
        <begin position="41"/>
        <end position="57"/>
    </location>
</feature>
<dbReference type="Pfam" id="PF05231">
    <property type="entry name" value="MASE1"/>
    <property type="match status" value="1"/>
</dbReference>
<dbReference type="InterPro" id="IPR035919">
    <property type="entry name" value="EAL_sf"/>
</dbReference>
<evidence type="ECO:0000256" key="6">
    <source>
        <dbReference type="SAM" id="Phobius"/>
    </source>
</evidence>
<comment type="subcellular location">
    <subcellularLocation>
        <location evidence="1">Cell membrane</location>
        <topology evidence="1">Multi-pass membrane protein</topology>
    </subcellularLocation>
</comment>
<dbReference type="Gene3D" id="3.20.20.450">
    <property type="entry name" value="EAL domain"/>
    <property type="match status" value="1"/>
</dbReference>
<feature type="domain" description="EAL" evidence="7">
    <location>
        <begin position="487"/>
        <end position="727"/>
    </location>
</feature>
<feature type="transmembrane region" description="Helical" evidence="6">
    <location>
        <begin position="280"/>
        <end position="307"/>
    </location>
</feature>
<dbReference type="InterPro" id="IPR029787">
    <property type="entry name" value="Nucleotide_cyclase"/>
</dbReference>
<feature type="transmembrane region" description="Helical" evidence="6">
    <location>
        <begin position="214"/>
        <end position="234"/>
    </location>
</feature>
<dbReference type="PANTHER" id="PTHR33121">
    <property type="entry name" value="CYCLIC DI-GMP PHOSPHODIESTERASE PDEF"/>
    <property type="match status" value="1"/>
</dbReference>
<dbReference type="InterPro" id="IPR001633">
    <property type="entry name" value="EAL_dom"/>
</dbReference>
<dbReference type="SMART" id="SM00052">
    <property type="entry name" value="EAL"/>
    <property type="match status" value="1"/>
</dbReference>
<dbReference type="RefSeq" id="WP_253897933.1">
    <property type="nucleotide sequence ID" value="NZ_CALSBS010000008.1"/>
</dbReference>
<keyword evidence="3 6" id="KW-0812">Transmembrane</keyword>
<comment type="caution">
    <text evidence="8">The sequence shown here is derived from an EMBL/GenBank/DDBJ whole genome shotgun (WGS) entry which is preliminary data.</text>
</comment>
<dbReference type="Proteomes" id="UP001152651">
    <property type="component" value="Unassembled WGS sequence"/>
</dbReference>
<evidence type="ECO:0000259" key="7">
    <source>
        <dbReference type="PROSITE" id="PS50883"/>
    </source>
</evidence>
<evidence type="ECO:0000313" key="9">
    <source>
        <dbReference type="Proteomes" id="UP001152651"/>
    </source>
</evidence>
<dbReference type="Pfam" id="PF00563">
    <property type="entry name" value="EAL"/>
    <property type="match status" value="1"/>
</dbReference>
<dbReference type="CDD" id="cd01948">
    <property type="entry name" value="EAL"/>
    <property type="match status" value="1"/>
</dbReference>
<evidence type="ECO:0000256" key="1">
    <source>
        <dbReference type="ARBA" id="ARBA00004651"/>
    </source>
</evidence>
<sequence>MRFNTDILSRKFFVALTLSLIAIPFARFVSPKAVIDGTEAYLAWLPLSAAFAIVLLFGRHAVIPLIISFLVVNNFVVNLTLFQAVILLTCQLLGVLISSVMLRWIVGRRWRYGLPSHHMGAVVFWIGFVTPAIIKSVMYLVGHYLDFPVNVSSYFGTHSLVYGVVDVQSLICAALMFTPLFYYPMRMILNPRYARAFWHRHVAACLSSQNRTFVLYWVLGLVILLTVLCSPYETKYIAGYLVPIIFILFFSGISRLSGVLIVLIWSVSAFLLVLNNKHFLFGVLSAYSVAFVLSVLISFTICILYMVQIYARGDALKRKWHDQALIDPLTGLPNLREFESWLKENQQATVCCLRIDNLEFLSRHYGMMMRIHCKRAITRNLQPLLTRDEKLFQIPGNELLLVLTGPETEARLTHIVEFLNNHKISWNNNVIDLEFGASWGVIDGKEDNQLHHTLGQLSWLSEQACSSHQVLSLDSREEAISGFTTERVIMLNRVKRALAHGGILLYAQPIVDKNGKGYHEILSRLQCDGELITPDKFIPIITQFNLSYRFDMQVVETLFSKMKHYSGHRFSINLMPFTLMQKGAADEIIRLLKRYRVTPGAITIEVTEEQAFSDSENSLHNIRQLSACGCLIAIDDFGTGYANYERLKRLEADIVKIDGCFVRDIVSEKMDQLIVKSICDMAKVKNLTLVAEYVETQEQKEKLFELGVDYLQGYLIGKPAPLSELNK</sequence>
<evidence type="ECO:0000313" key="8">
    <source>
        <dbReference type="EMBL" id="CAH6659702.1"/>
    </source>
</evidence>
<dbReference type="PANTHER" id="PTHR33121:SF74">
    <property type="entry name" value="CYCLIC DI-GMP PHOSPHODIESTERASE PDEA-RELATED"/>
    <property type="match status" value="1"/>
</dbReference>
<dbReference type="PROSITE" id="PS50883">
    <property type="entry name" value="EAL"/>
    <property type="match status" value="1"/>
</dbReference>
<dbReference type="InterPro" id="IPR007895">
    <property type="entry name" value="MASE1"/>
</dbReference>
<protein>
    <submittedName>
        <fullName evidence="8">EAL domain-containing protein</fullName>
    </submittedName>
</protein>
<dbReference type="Pfam" id="PF00990">
    <property type="entry name" value="GGDEF"/>
    <property type="match status" value="1"/>
</dbReference>
<organism evidence="8 9">
    <name type="scientific">Pseudocitrobacter vendiensis</name>
    <dbReference type="NCBI Taxonomy" id="2488306"/>
    <lineage>
        <taxon>Bacteria</taxon>
        <taxon>Pseudomonadati</taxon>
        <taxon>Pseudomonadota</taxon>
        <taxon>Gammaproteobacteria</taxon>
        <taxon>Enterobacterales</taxon>
        <taxon>Enterobacteriaceae</taxon>
        <taxon>Pseudocitrobacter</taxon>
    </lineage>
</organism>